<sequence length="187" mass="21667">MSAPQRRVSTAFSAVSRFHYSTSPTPNIYLLQEEFEKYVESESKFALKRFNVLSQRIESSSASEQVKELLINMLKYQLLKNVTIRAYDEHISAFMDGCPKNEEFEKYVESESKFALKRFNVLSQRIESSSASEQVKELLINMLKYQLLKNVTIRAYDEHISAFMDGCPKNVQDEATELWNKIDPANI</sequence>
<organism evidence="1 2">
    <name type="scientific">Ascaris lumbricoides</name>
    <name type="common">Giant roundworm</name>
    <dbReference type="NCBI Taxonomy" id="6252"/>
    <lineage>
        <taxon>Eukaryota</taxon>
        <taxon>Metazoa</taxon>
        <taxon>Ecdysozoa</taxon>
        <taxon>Nematoda</taxon>
        <taxon>Chromadorea</taxon>
        <taxon>Rhabditida</taxon>
        <taxon>Spirurina</taxon>
        <taxon>Ascaridomorpha</taxon>
        <taxon>Ascaridoidea</taxon>
        <taxon>Ascarididae</taxon>
        <taxon>Ascaris</taxon>
    </lineage>
</organism>
<evidence type="ECO:0000313" key="2">
    <source>
        <dbReference type="WBParaSite" id="ALUE_0000863401-mRNA-1"/>
    </source>
</evidence>
<proteinExistence type="predicted"/>
<evidence type="ECO:0000313" key="1">
    <source>
        <dbReference type="Proteomes" id="UP000036681"/>
    </source>
</evidence>
<protein>
    <submittedName>
        <fullName evidence="2">RGS domain-containing protein</fullName>
    </submittedName>
</protein>
<dbReference type="WBParaSite" id="ALUE_0000863401-mRNA-1">
    <property type="protein sequence ID" value="ALUE_0000863401-mRNA-1"/>
    <property type="gene ID" value="ALUE_0000863401"/>
</dbReference>
<keyword evidence="1" id="KW-1185">Reference proteome</keyword>
<reference evidence="2" key="1">
    <citation type="submission" date="2017-02" db="UniProtKB">
        <authorList>
            <consortium name="WormBaseParasite"/>
        </authorList>
    </citation>
    <scope>IDENTIFICATION</scope>
</reference>
<dbReference type="AlphaFoldDB" id="A0A0M3HYL7"/>
<name>A0A0M3HYL7_ASCLU</name>
<dbReference type="Proteomes" id="UP000036681">
    <property type="component" value="Unplaced"/>
</dbReference>
<accession>A0A0M3HYL7</accession>